<feature type="compositionally biased region" description="Low complexity" evidence="1">
    <location>
        <begin position="29"/>
        <end position="47"/>
    </location>
</feature>
<accession>A0A6J4N3D9</accession>
<organism evidence="2">
    <name type="scientific">uncultured Nocardioidaceae bacterium</name>
    <dbReference type="NCBI Taxonomy" id="253824"/>
    <lineage>
        <taxon>Bacteria</taxon>
        <taxon>Bacillati</taxon>
        <taxon>Actinomycetota</taxon>
        <taxon>Actinomycetes</taxon>
        <taxon>Propionibacteriales</taxon>
        <taxon>Nocardioidaceae</taxon>
        <taxon>environmental samples</taxon>
    </lineage>
</organism>
<protein>
    <submittedName>
        <fullName evidence="2">Uncharacterized protein</fullName>
    </submittedName>
</protein>
<sequence>GGDEATDGRRSAGGHEGGTRAGDARPARRWWPARGRAQRRGGQVTRGSPQPRHDL</sequence>
<feature type="region of interest" description="Disordered" evidence="1">
    <location>
        <begin position="1"/>
        <end position="55"/>
    </location>
</feature>
<dbReference type="AlphaFoldDB" id="A0A6J4N3D9"/>
<dbReference type="EMBL" id="CADCUL010000091">
    <property type="protein sequence ID" value="CAA9373112.1"/>
    <property type="molecule type" value="Genomic_DNA"/>
</dbReference>
<gene>
    <name evidence="2" type="ORF">AVDCRST_MAG21-1226</name>
</gene>
<evidence type="ECO:0000313" key="2">
    <source>
        <dbReference type="EMBL" id="CAA9373112.1"/>
    </source>
</evidence>
<feature type="non-terminal residue" evidence="2">
    <location>
        <position position="55"/>
    </location>
</feature>
<feature type="compositionally biased region" description="Basic and acidic residues" evidence="1">
    <location>
        <begin position="1"/>
        <end position="10"/>
    </location>
</feature>
<proteinExistence type="predicted"/>
<evidence type="ECO:0000256" key="1">
    <source>
        <dbReference type="SAM" id="MobiDB-lite"/>
    </source>
</evidence>
<name>A0A6J4N3D9_9ACTN</name>
<reference evidence="2" key="1">
    <citation type="submission" date="2020-02" db="EMBL/GenBank/DDBJ databases">
        <authorList>
            <person name="Meier V. D."/>
        </authorList>
    </citation>
    <scope>NUCLEOTIDE SEQUENCE</scope>
    <source>
        <strain evidence="2">AVDCRST_MAG21</strain>
    </source>
</reference>
<feature type="non-terminal residue" evidence="2">
    <location>
        <position position="1"/>
    </location>
</feature>